<comment type="function">
    <text evidence="1">Required for ubiquinone (coenzyme Q) biosynthesis. Binds hydrophobic ubiquinone biosynthetic intermediates via its SCP2 domain and is essential for the stability of the Ubi complex. May constitute a docking platform where Ubi enzymes assemble and access their SCP2-bound polyprenyl substrates.</text>
</comment>
<dbReference type="HAMAP" id="MF_02215">
    <property type="entry name" value="UbiJ"/>
    <property type="match status" value="1"/>
</dbReference>
<dbReference type="AlphaFoldDB" id="A0A4R7B1J5"/>
<dbReference type="Proteomes" id="UP000295611">
    <property type="component" value="Unassembled WGS sequence"/>
</dbReference>
<keyword evidence="4" id="KW-1185">Reference proteome</keyword>
<gene>
    <name evidence="1" type="primary">ubiJ</name>
    <name evidence="3" type="ORF">DFP86_11325</name>
</gene>
<comment type="similarity">
    <text evidence="1">Belongs to the UbiJ family.</text>
</comment>
<dbReference type="PANTHER" id="PTHR38693">
    <property type="entry name" value="UBIQUINONE BIOSYNTHESIS PROTEIN UBIJ"/>
    <property type="match status" value="1"/>
</dbReference>
<accession>A0A4R7B1J5</accession>
<keyword evidence="1" id="KW-0963">Cytoplasm</keyword>
<keyword evidence="3" id="KW-0830">Ubiquinone</keyword>
<feature type="coiled-coil region" evidence="2">
    <location>
        <begin position="160"/>
        <end position="187"/>
    </location>
</feature>
<evidence type="ECO:0000313" key="4">
    <source>
        <dbReference type="Proteomes" id="UP000295611"/>
    </source>
</evidence>
<evidence type="ECO:0000256" key="2">
    <source>
        <dbReference type="SAM" id="Coils"/>
    </source>
</evidence>
<dbReference type="EMBL" id="SNZP01000013">
    <property type="protein sequence ID" value="TDR73518.1"/>
    <property type="molecule type" value="Genomic_DNA"/>
</dbReference>
<keyword evidence="1" id="KW-0831">Ubiquinone biosynthesis</keyword>
<evidence type="ECO:0000256" key="1">
    <source>
        <dbReference type="HAMAP-Rule" id="MF_02215"/>
    </source>
</evidence>
<proteinExistence type="inferred from homology"/>
<evidence type="ECO:0000313" key="3">
    <source>
        <dbReference type="EMBL" id="TDR73518.1"/>
    </source>
</evidence>
<keyword evidence="2" id="KW-0175">Coiled coil</keyword>
<reference evidence="3 4" key="1">
    <citation type="submission" date="2019-03" db="EMBL/GenBank/DDBJ databases">
        <title>Genomic Encyclopedia of Type Strains, Phase III (KMG-III): the genomes of soil and plant-associated and newly described type strains.</title>
        <authorList>
            <person name="Whitman W."/>
        </authorList>
    </citation>
    <scope>NUCLEOTIDE SEQUENCE [LARGE SCALE GENOMIC DNA]</scope>
    <source>
        <strain evidence="3 4">CECT 8976</strain>
    </source>
</reference>
<protein>
    <recommendedName>
        <fullName evidence="1">Ubiquinone biosynthesis accessory factor UbiJ</fullName>
    </recommendedName>
</protein>
<dbReference type="InterPro" id="IPR038989">
    <property type="entry name" value="UbiJ"/>
</dbReference>
<comment type="subcellular location">
    <subcellularLocation>
        <location evidence="1">Cytoplasm</location>
    </subcellularLocation>
</comment>
<dbReference type="GO" id="GO:0005737">
    <property type="term" value="C:cytoplasm"/>
    <property type="evidence" value="ECO:0007669"/>
    <property type="project" value="UniProtKB-SubCell"/>
</dbReference>
<name>A0A4R7B1J5_9NEIS</name>
<dbReference type="OrthoDB" id="8525483at2"/>
<dbReference type="GO" id="GO:0006744">
    <property type="term" value="P:ubiquinone biosynthetic process"/>
    <property type="evidence" value="ECO:0007669"/>
    <property type="project" value="UniProtKB-UniRule"/>
</dbReference>
<sequence>MQPILALFNHILGQHPEVRAELAELAGRRVALAMPPMTLSGVITDVGLLAASAGEPEATVRVKPLAALSAQWSGRVPDFSDLELAGDNELAQRFGHLAGQLRWLPVEDLSGLLGDAAAHRIEGWLRRSAGFKGAVAWRVLDSWIEHLRDEMPLLTHKRDVERFVAAVDALRDDAARLEKRLARLEAERGSRSEPASPAVTPCG</sequence>
<dbReference type="RefSeq" id="WP_133682712.1">
    <property type="nucleotide sequence ID" value="NZ_SNZP01000013.1"/>
</dbReference>
<dbReference type="PANTHER" id="PTHR38693:SF1">
    <property type="entry name" value="UBIQUINONE BIOSYNTHESIS ACCESSORY FACTOR UBIJ"/>
    <property type="match status" value="1"/>
</dbReference>
<comment type="pathway">
    <text evidence="1">Cofactor biosynthesis; ubiquinone biosynthesis.</text>
</comment>
<dbReference type="UniPathway" id="UPA00232"/>
<organism evidence="3 4">
    <name type="scientific">Paludibacterium purpuratum</name>
    <dbReference type="NCBI Taxonomy" id="1144873"/>
    <lineage>
        <taxon>Bacteria</taxon>
        <taxon>Pseudomonadati</taxon>
        <taxon>Pseudomonadota</taxon>
        <taxon>Betaproteobacteria</taxon>
        <taxon>Neisseriales</taxon>
        <taxon>Chromobacteriaceae</taxon>
        <taxon>Paludibacterium</taxon>
    </lineage>
</organism>
<comment type="caution">
    <text evidence="3">The sequence shown here is derived from an EMBL/GenBank/DDBJ whole genome shotgun (WGS) entry which is preliminary data.</text>
</comment>